<name>A0A0B0MWU2_GOSAR</name>
<protein>
    <submittedName>
        <fullName evidence="1">Uncharacterized protein</fullName>
    </submittedName>
</protein>
<reference evidence="2" key="1">
    <citation type="submission" date="2014-09" db="EMBL/GenBank/DDBJ databases">
        <authorList>
            <person name="Mudge J."/>
            <person name="Ramaraj T."/>
            <person name="Lindquist I.E."/>
            <person name="Bharti A.K."/>
            <person name="Sundararajan A."/>
            <person name="Cameron C.T."/>
            <person name="Woodward J.E."/>
            <person name="May G.D."/>
            <person name="Brubaker C."/>
            <person name="Broadhvest J."/>
            <person name="Wilkins T.A."/>
        </authorList>
    </citation>
    <scope>NUCLEOTIDE SEQUENCE</scope>
    <source>
        <strain evidence="2">cv. AKA8401</strain>
    </source>
</reference>
<dbReference type="AlphaFoldDB" id="A0A0B0MWU2"/>
<accession>A0A0B0MWU2</accession>
<evidence type="ECO:0000313" key="1">
    <source>
        <dbReference type="EMBL" id="KHG06588.1"/>
    </source>
</evidence>
<dbReference type="Proteomes" id="UP000032142">
    <property type="component" value="Unassembled WGS sequence"/>
</dbReference>
<dbReference type="EMBL" id="JRRC01455694">
    <property type="protein sequence ID" value="KHG06588.1"/>
    <property type="molecule type" value="Genomic_DNA"/>
</dbReference>
<organism evidence="1 2">
    <name type="scientific">Gossypium arboreum</name>
    <name type="common">Tree cotton</name>
    <name type="synonym">Gossypium nanking</name>
    <dbReference type="NCBI Taxonomy" id="29729"/>
    <lineage>
        <taxon>Eukaryota</taxon>
        <taxon>Viridiplantae</taxon>
        <taxon>Streptophyta</taxon>
        <taxon>Embryophyta</taxon>
        <taxon>Tracheophyta</taxon>
        <taxon>Spermatophyta</taxon>
        <taxon>Magnoliopsida</taxon>
        <taxon>eudicotyledons</taxon>
        <taxon>Gunneridae</taxon>
        <taxon>Pentapetalae</taxon>
        <taxon>rosids</taxon>
        <taxon>malvids</taxon>
        <taxon>Malvales</taxon>
        <taxon>Malvaceae</taxon>
        <taxon>Malvoideae</taxon>
        <taxon>Gossypium</taxon>
    </lineage>
</organism>
<comment type="caution">
    <text evidence="1">The sequence shown here is derived from an EMBL/GenBank/DDBJ whole genome shotgun (WGS) entry which is preliminary data.</text>
</comment>
<sequence length="38" mass="4250">MLHDHSHTRRVLGRAKPIGYPTYATCQVTRPCVRPCGA</sequence>
<evidence type="ECO:0000313" key="2">
    <source>
        <dbReference type="Proteomes" id="UP000032142"/>
    </source>
</evidence>
<keyword evidence="2" id="KW-1185">Reference proteome</keyword>
<gene>
    <name evidence="1" type="ORF">F383_33804</name>
</gene>
<proteinExistence type="predicted"/>